<name>A0AAV1HY71_9CHLO</name>
<protein>
    <submittedName>
        <fullName evidence="1">Uncharacterized protein</fullName>
    </submittedName>
</protein>
<dbReference type="AlphaFoldDB" id="A0AAV1HY71"/>
<reference evidence="1 2" key="1">
    <citation type="submission" date="2023-10" db="EMBL/GenBank/DDBJ databases">
        <authorList>
            <person name="Maclean D."/>
            <person name="Macfadyen A."/>
        </authorList>
    </citation>
    <scope>NUCLEOTIDE SEQUENCE [LARGE SCALE GENOMIC DNA]</scope>
</reference>
<dbReference type="Proteomes" id="UP001314263">
    <property type="component" value="Unassembled WGS sequence"/>
</dbReference>
<organism evidence="1 2">
    <name type="scientific">Coccomyxa viridis</name>
    <dbReference type="NCBI Taxonomy" id="1274662"/>
    <lineage>
        <taxon>Eukaryota</taxon>
        <taxon>Viridiplantae</taxon>
        <taxon>Chlorophyta</taxon>
        <taxon>core chlorophytes</taxon>
        <taxon>Trebouxiophyceae</taxon>
        <taxon>Trebouxiophyceae incertae sedis</taxon>
        <taxon>Coccomyxaceae</taxon>
        <taxon>Coccomyxa</taxon>
    </lineage>
</organism>
<evidence type="ECO:0000313" key="1">
    <source>
        <dbReference type="EMBL" id="CAK0765670.1"/>
    </source>
</evidence>
<comment type="caution">
    <text evidence="1">The sequence shown here is derived from an EMBL/GenBank/DDBJ whole genome shotgun (WGS) entry which is preliminary data.</text>
</comment>
<sequence>MSAAALMDRHMEYFVDSMLEPARALIETHTMGENDAPVKAVAELMAEKFLSRLDRSAGRIREIVERANEDDQQGSASPDSN</sequence>
<evidence type="ECO:0000313" key="2">
    <source>
        <dbReference type="Proteomes" id="UP001314263"/>
    </source>
</evidence>
<proteinExistence type="predicted"/>
<dbReference type="EMBL" id="CAUYUE010000004">
    <property type="protein sequence ID" value="CAK0765670.1"/>
    <property type="molecule type" value="Genomic_DNA"/>
</dbReference>
<accession>A0AAV1HY71</accession>
<gene>
    <name evidence="1" type="ORF">CVIRNUC_003281</name>
</gene>
<keyword evidence="2" id="KW-1185">Reference proteome</keyword>